<dbReference type="GO" id="GO:0019752">
    <property type="term" value="P:carboxylic acid metabolic process"/>
    <property type="evidence" value="ECO:0007669"/>
    <property type="project" value="InterPro"/>
</dbReference>
<gene>
    <name evidence="7" type="ORF">NSE01_03500</name>
</gene>
<evidence type="ECO:0000256" key="4">
    <source>
        <dbReference type="ARBA" id="ARBA00038302"/>
    </source>
</evidence>
<evidence type="ECO:0000313" key="8">
    <source>
        <dbReference type="Proteomes" id="UP000321464"/>
    </source>
</evidence>
<dbReference type="GO" id="GO:0030149">
    <property type="term" value="P:sphingolipid catabolic process"/>
    <property type="evidence" value="ECO:0007669"/>
    <property type="project" value="TreeGrafter"/>
</dbReference>
<dbReference type="InterPro" id="IPR050477">
    <property type="entry name" value="GrpII_AminoAcid_Decarb"/>
</dbReference>
<dbReference type="Gene3D" id="3.90.1150.10">
    <property type="entry name" value="Aspartate Aminotransferase, domain 1"/>
    <property type="match status" value="1"/>
</dbReference>
<dbReference type="InterPro" id="IPR015424">
    <property type="entry name" value="PyrdxlP-dep_Trfase"/>
</dbReference>
<reference evidence="7 8" key="1">
    <citation type="submission" date="2019-07" db="EMBL/GenBank/DDBJ databases">
        <title>Whole genome shotgun sequence of Novosphingobium sediminis NBRC 106119.</title>
        <authorList>
            <person name="Hosoyama A."/>
            <person name="Uohara A."/>
            <person name="Ohji S."/>
            <person name="Ichikawa N."/>
        </authorList>
    </citation>
    <scope>NUCLEOTIDE SEQUENCE [LARGE SCALE GENOMIC DNA]</scope>
    <source>
        <strain evidence="7 8">NBRC 106119</strain>
    </source>
</reference>
<keyword evidence="8" id="KW-1185">Reference proteome</keyword>
<dbReference type="GO" id="GO:0016020">
    <property type="term" value="C:membrane"/>
    <property type="evidence" value="ECO:0007669"/>
    <property type="project" value="GOC"/>
</dbReference>
<dbReference type="InterPro" id="IPR015422">
    <property type="entry name" value="PyrdxlP-dep_Trfase_small"/>
</dbReference>
<feature type="modified residue" description="N6-(pyridoxal phosphate)lysine" evidence="5">
    <location>
        <position position="239"/>
    </location>
</feature>
<keyword evidence="2 5" id="KW-0663">Pyridoxal phosphate</keyword>
<dbReference type="GO" id="GO:0008117">
    <property type="term" value="F:sphinganine-1-phosphate aldolase activity"/>
    <property type="evidence" value="ECO:0007669"/>
    <property type="project" value="TreeGrafter"/>
</dbReference>
<evidence type="ECO:0000256" key="6">
    <source>
        <dbReference type="RuleBase" id="RU000382"/>
    </source>
</evidence>
<organism evidence="7 8">
    <name type="scientific">Novosphingobium sediminis</name>
    <dbReference type="NCBI Taxonomy" id="707214"/>
    <lineage>
        <taxon>Bacteria</taxon>
        <taxon>Pseudomonadati</taxon>
        <taxon>Pseudomonadota</taxon>
        <taxon>Alphaproteobacteria</taxon>
        <taxon>Sphingomonadales</taxon>
        <taxon>Sphingomonadaceae</taxon>
        <taxon>Novosphingobium</taxon>
    </lineage>
</organism>
<evidence type="ECO:0000256" key="2">
    <source>
        <dbReference type="ARBA" id="ARBA00022898"/>
    </source>
</evidence>
<accession>A0A512AFN0</accession>
<evidence type="ECO:0000256" key="5">
    <source>
        <dbReference type="PIRSR" id="PIRSR602129-50"/>
    </source>
</evidence>
<dbReference type="EMBL" id="BJYR01000002">
    <property type="protein sequence ID" value="GEN98517.1"/>
    <property type="molecule type" value="Genomic_DNA"/>
</dbReference>
<dbReference type="RefSeq" id="WP_218033228.1">
    <property type="nucleotide sequence ID" value="NZ_BJYR01000002.1"/>
</dbReference>
<protein>
    <submittedName>
        <fullName evidence="7">Pyridoxal-dependent decarboxylase</fullName>
    </submittedName>
</protein>
<name>A0A512AFN0_9SPHN</name>
<dbReference type="InterPro" id="IPR015421">
    <property type="entry name" value="PyrdxlP-dep_Trfase_major"/>
</dbReference>
<comment type="cofactor">
    <cofactor evidence="1 5 6">
        <name>pyridoxal 5'-phosphate</name>
        <dbReference type="ChEBI" id="CHEBI:597326"/>
    </cofactor>
</comment>
<dbReference type="PANTHER" id="PTHR42735">
    <property type="match status" value="1"/>
</dbReference>
<evidence type="ECO:0000313" key="7">
    <source>
        <dbReference type="EMBL" id="GEN98517.1"/>
    </source>
</evidence>
<sequence>MGKFAALQAARACVAARHGMIDLPQTLPQTGIGEEAALALLGAAAMDLRADLAAPDVLAHMDPPSADVAARMAYLVAQANQNLLHAATSPFATQAEALVLDWIVPAYGMAWGQFCSGSTLANLTALWAAREAGARKVVASAEAHISIPKAARILGLDYHSVPVGEDGRLLRSALPDLADAALVLTAGTTGRGAIDDLAPIAAKWRHVDAAWAGPLQFTHYKPRLAGIEAADSIAISAHKWFFQPKGAALALFRDPDAKASISFTSSYLARPNTGIEGTRSAAALPLLATLLAWGQTGLAERIERCMSIAEALAERLAADPRTELRQAPETGVINWRPRYADAERIVAALEGTSSGFTIDGEFWVRQVAANPHADVEALWQRIAAALG</sequence>
<evidence type="ECO:0000256" key="1">
    <source>
        <dbReference type="ARBA" id="ARBA00001933"/>
    </source>
</evidence>
<dbReference type="InterPro" id="IPR002129">
    <property type="entry name" value="PyrdxlP-dep_de-COase"/>
</dbReference>
<dbReference type="PANTHER" id="PTHR42735:SF6">
    <property type="entry name" value="SPHINGOSINE-1-PHOSPHATE LYASE 1"/>
    <property type="match status" value="1"/>
</dbReference>
<dbReference type="Proteomes" id="UP000321464">
    <property type="component" value="Unassembled WGS sequence"/>
</dbReference>
<evidence type="ECO:0000256" key="3">
    <source>
        <dbReference type="ARBA" id="ARBA00023239"/>
    </source>
</evidence>
<dbReference type="GO" id="GO:0030170">
    <property type="term" value="F:pyridoxal phosphate binding"/>
    <property type="evidence" value="ECO:0007669"/>
    <property type="project" value="InterPro"/>
</dbReference>
<proteinExistence type="inferred from homology"/>
<dbReference type="SUPFAM" id="SSF53383">
    <property type="entry name" value="PLP-dependent transferases"/>
    <property type="match status" value="1"/>
</dbReference>
<dbReference type="AlphaFoldDB" id="A0A512AFN0"/>
<dbReference type="Gene3D" id="3.40.640.10">
    <property type="entry name" value="Type I PLP-dependent aspartate aminotransferase-like (Major domain)"/>
    <property type="match status" value="1"/>
</dbReference>
<comment type="caution">
    <text evidence="7">The sequence shown here is derived from an EMBL/GenBank/DDBJ whole genome shotgun (WGS) entry which is preliminary data.</text>
</comment>
<keyword evidence="3 6" id="KW-0456">Lyase</keyword>
<dbReference type="Pfam" id="PF00282">
    <property type="entry name" value="Pyridoxal_deC"/>
    <property type="match status" value="1"/>
</dbReference>
<comment type="similarity">
    <text evidence="4">Belongs to the group II decarboxylase family. Sphingosine-1-phosphate lyase subfamily.</text>
</comment>